<reference evidence="2" key="1">
    <citation type="journal article" date="2013" name="Genome Biol.">
        <title>Comparative genomics of the core and accessory genomes of 48 Sinorhizobium strains comprising five genospecies.</title>
        <authorList>
            <person name="Sugawara M."/>
            <person name="Epstein B."/>
            <person name="Badgley B.D."/>
            <person name="Unno T."/>
            <person name="Xu L."/>
            <person name="Reese J."/>
            <person name="Gyaneshwar P."/>
            <person name="Denny R."/>
            <person name="Mudge J."/>
            <person name="Bharti A.K."/>
            <person name="Farmer A.D."/>
            <person name="May G.D."/>
            <person name="Woodward J.E."/>
            <person name="Medigue C."/>
            <person name="Vallenet D."/>
            <person name="Lajus A."/>
            <person name="Rouy Z."/>
            <person name="Martinez-Vaz B."/>
            <person name="Tiffin P."/>
            <person name="Young N.D."/>
            <person name="Sadowsky M.J."/>
        </authorList>
    </citation>
    <scope>NUCLEOTIDE SEQUENCE</scope>
    <source>
        <strain evidence="2">M1</strain>
    </source>
</reference>
<evidence type="ECO:0000313" key="2">
    <source>
        <dbReference type="EMBL" id="MQW72945.1"/>
    </source>
</evidence>
<gene>
    <name evidence="2" type="ORF">GHJ91_28610</name>
</gene>
<feature type="compositionally biased region" description="Polar residues" evidence="1">
    <location>
        <begin position="49"/>
        <end position="58"/>
    </location>
</feature>
<dbReference type="EMBL" id="WISB01000181">
    <property type="protein sequence ID" value="MQW72945.1"/>
    <property type="molecule type" value="Genomic_DNA"/>
</dbReference>
<proteinExistence type="predicted"/>
<feature type="region of interest" description="Disordered" evidence="1">
    <location>
        <begin position="1"/>
        <end position="58"/>
    </location>
</feature>
<accession>A0A6G1WTL0</accession>
<organism evidence="2">
    <name type="scientific">Sinorhizobium medicae</name>
    <dbReference type="NCBI Taxonomy" id="110321"/>
    <lineage>
        <taxon>Bacteria</taxon>
        <taxon>Pseudomonadati</taxon>
        <taxon>Pseudomonadota</taxon>
        <taxon>Alphaproteobacteria</taxon>
        <taxon>Hyphomicrobiales</taxon>
        <taxon>Rhizobiaceae</taxon>
        <taxon>Sinorhizobium/Ensifer group</taxon>
        <taxon>Sinorhizobium</taxon>
    </lineage>
</organism>
<sequence>MHSRSQQLSICGRNSVVPDREEGAKRSRYPEQTVQRHRGHSACRRPVTRASTQGGNSLSDFWRVTTAHTTLSGALVGLATRVVRSTMLSISRSNYLKERQKLYFRHSCGLARLLHDHPWARMLLRIHVSEQPK</sequence>
<feature type="compositionally biased region" description="Basic and acidic residues" evidence="1">
    <location>
        <begin position="18"/>
        <end position="29"/>
    </location>
</feature>
<name>A0A6G1WTL0_9HYPH</name>
<dbReference type="AlphaFoldDB" id="A0A6G1WTL0"/>
<feature type="compositionally biased region" description="Basic residues" evidence="1">
    <location>
        <begin position="35"/>
        <end position="47"/>
    </location>
</feature>
<comment type="caution">
    <text evidence="2">The sequence shown here is derived from an EMBL/GenBank/DDBJ whole genome shotgun (WGS) entry which is preliminary data.</text>
</comment>
<protein>
    <submittedName>
        <fullName evidence="2">Uncharacterized protein</fullName>
    </submittedName>
</protein>
<evidence type="ECO:0000256" key="1">
    <source>
        <dbReference type="SAM" id="MobiDB-lite"/>
    </source>
</evidence>